<proteinExistence type="predicted"/>
<keyword evidence="2" id="KW-1185">Reference proteome</keyword>
<evidence type="ECO:0000313" key="1">
    <source>
        <dbReference type="EMBL" id="VDN05941.1"/>
    </source>
</evidence>
<sequence length="45" mass="4672">LVLRAIGSSSDSTVLGVALVIVAGPLEFRVRFSTGSSESSSERFS</sequence>
<gene>
    <name evidence="1" type="ORF">NOO_LOCUS13828</name>
</gene>
<organism evidence="1 2">
    <name type="scientific">Onchocerca ochengi</name>
    <name type="common">Filarial nematode worm</name>
    <dbReference type="NCBI Taxonomy" id="42157"/>
    <lineage>
        <taxon>Eukaryota</taxon>
        <taxon>Metazoa</taxon>
        <taxon>Ecdysozoa</taxon>
        <taxon>Nematoda</taxon>
        <taxon>Chromadorea</taxon>
        <taxon>Rhabditida</taxon>
        <taxon>Spirurina</taxon>
        <taxon>Spiruromorpha</taxon>
        <taxon>Filarioidea</taxon>
        <taxon>Onchocercidae</taxon>
        <taxon>Onchocerca</taxon>
    </lineage>
</organism>
<protein>
    <submittedName>
        <fullName evidence="1">Uncharacterized protein</fullName>
    </submittedName>
</protein>
<evidence type="ECO:0000313" key="2">
    <source>
        <dbReference type="Proteomes" id="UP000271087"/>
    </source>
</evidence>
<feature type="non-terminal residue" evidence="1">
    <location>
        <position position="1"/>
    </location>
</feature>
<accession>A0A3P7LIQ7</accession>
<dbReference type="Proteomes" id="UP000271087">
    <property type="component" value="Unassembled WGS sequence"/>
</dbReference>
<name>A0A3P7LIQ7_ONCOC</name>
<dbReference type="EMBL" id="UYRW01019431">
    <property type="protein sequence ID" value="VDN05941.1"/>
    <property type="molecule type" value="Genomic_DNA"/>
</dbReference>
<dbReference type="AlphaFoldDB" id="A0A3P7LIQ7"/>
<reference evidence="1 2" key="1">
    <citation type="submission" date="2018-08" db="EMBL/GenBank/DDBJ databases">
        <authorList>
            <person name="Laetsch R D."/>
            <person name="Stevens L."/>
            <person name="Kumar S."/>
            <person name="Blaxter L. M."/>
        </authorList>
    </citation>
    <scope>NUCLEOTIDE SEQUENCE [LARGE SCALE GENOMIC DNA]</scope>
</reference>